<comment type="catalytic activity">
    <reaction evidence="12">
        <text>D-glucosamine(out) = D-glucosamine(in)</text>
        <dbReference type="Rhea" id="RHEA:78423"/>
        <dbReference type="ChEBI" id="CHEBI:58723"/>
    </reaction>
    <physiologicalReaction direction="left-to-right" evidence="12">
        <dbReference type="Rhea" id="RHEA:78424"/>
    </physiologicalReaction>
</comment>
<feature type="transmembrane region" description="Helical" evidence="16">
    <location>
        <begin position="251"/>
        <end position="275"/>
    </location>
</feature>
<evidence type="ECO:0000256" key="1">
    <source>
        <dbReference type="ARBA" id="ARBA00004141"/>
    </source>
</evidence>
<evidence type="ECO:0000256" key="7">
    <source>
        <dbReference type="ARBA" id="ARBA00023136"/>
    </source>
</evidence>
<name>A0A2R5GMW7_9STRA</name>
<dbReference type="EMBL" id="BEYU01000117">
    <property type="protein sequence ID" value="GBG32236.1"/>
    <property type="molecule type" value="Genomic_DNA"/>
</dbReference>
<evidence type="ECO:0000256" key="15">
    <source>
        <dbReference type="SAM" id="MobiDB-lite"/>
    </source>
</evidence>
<dbReference type="InterPro" id="IPR005829">
    <property type="entry name" value="Sugar_transporter_CS"/>
</dbReference>
<comment type="caution">
    <text evidence="18">The sequence shown here is derived from an EMBL/GenBank/DDBJ whole genome shotgun (WGS) entry which is preliminary data.</text>
</comment>
<feature type="transmembrane region" description="Helical" evidence="16">
    <location>
        <begin position="416"/>
        <end position="434"/>
    </location>
</feature>
<dbReference type="InterPro" id="IPR050814">
    <property type="entry name" value="Myo-inositol_Transporter"/>
</dbReference>
<evidence type="ECO:0000256" key="16">
    <source>
        <dbReference type="SAM" id="Phobius"/>
    </source>
</evidence>
<feature type="transmembrane region" description="Helical" evidence="16">
    <location>
        <begin position="384"/>
        <end position="404"/>
    </location>
</feature>
<evidence type="ECO:0000256" key="5">
    <source>
        <dbReference type="ARBA" id="ARBA00022692"/>
    </source>
</evidence>
<feature type="transmembrane region" description="Helical" evidence="16">
    <location>
        <begin position="130"/>
        <end position="149"/>
    </location>
</feature>
<proteinExistence type="inferred from homology"/>
<dbReference type="Gene3D" id="1.20.1250.20">
    <property type="entry name" value="MFS general substrate transporter like domains"/>
    <property type="match status" value="1"/>
</dbReference>
<comment type="catalytic activity">
    <reaction evidence="8">
        <text>D-galactose(in) = D-galactose(out)</text>
        <dbReference type="Rhea" id="RHEA:34915"/>
        <dbReference type="ChEBI" id="CHEBI:4139"/>
    </reaction>
    <physiologicalReaction direction="right-to-left" evidence="8">
        <dbReference type="Rhea" id="RHEA:34917"/>
    </physiologicalReaction>
</comment>
<evidence type="ECO:0000256" key="11">
    <source>
        <dbReference type="ARBA" id="ARBA00044662"/>
    </source>
</evidence>
<feature type="region of interest" description="Disordered" evidence="15">
    <location>
        <begin position="206"/>
        <end position="242"/>
    </location>
</feature>
<feature type="transmembrane region" description="Helical" evidence="16">
    <location>
        <begin position="43"/>
        <end position="65"/>
    </location>
</feature>
<feature type="transmembrane region" description="Helical" evidence="16">
    <location>
        <begin position="318"/>
        <end position="339"/>
    </location>
</feature>
<dbReference type="OrthoDB" id="6612291at2759"/>
<dbReference type="SUPFAM" id="SSF103473">
    <property type="entry name" value="MFS general substrate transporter"/>
    <property type="match status" value="1"/>
</dbReference>
<feature type="transmembrane region" description="Helical" evidence="16">
    <location>
        <begin position="345"/>
        <end position="372"/>
    </location>
</feature>
<comment type="subcellular location">
    <subcellularLocation>
        <location evidence="1">Membrane</location>
        <topology evidence="1">Multi-pass membrane protein</topology>
    </subcellularLocation>
</comment>
<dbReference type="PANTHER" id="PTHR48020:SF12">
    <property type="entry name" value="PROTON MYO-INOSITOL COTRANSPORTER"/>
    <property type="match status" value="1"/>
</dbReference>
<evidence type="ECO:0000256" key="10">
    <source>
        <dbReference type="ARBA" id="ARBA00044656"/>
    </source>
</evidence>
<organism evidence="18 19">
    <name type="scientific">Hondaea fermentalgiana</name>
    <dbReference type="NCBI Taxonomy" id="2315210"/>
    <lineage>
        <taxon>Eukaryota</taxon>
        <taxon>Sar</taxon>
        <taxon>Stramenopiles</taxon>
        <taxon>Bigyra</taxon>
        <taxon>Labyrinthulomycetes</taxon>
        <taxon>Thraustochytrida</taxon>
        <taxon>Thraustochytriidae</taxon>
        <taxon>Hondaea</taxon>
    </lineage>
</organism>
<dbReference type="GO" id="GO:0022857">
    <property type="term" value="F:transmembrane transporter activity"/>
    <property type="evidence" value="ECO:0007669"/>
    <property type="project" value="InterPro"/>
</dbReference>
<gene>
    <name evidence="18" type="ORF">FCC1311_084612</name>
</gene>
<keyword evidence="6 16" id="KW-1133">Transmembrane helix</keyword>
<keyword evidence="5 16" id="KW-0812">Transmembrane</keyword>
<evidence type="ECO:0000256" key="13">
    <source>
        <dbReference type="ARBA" id="ARBA00044710"/>
    </source>
</evidence>
<feature type="transmembrane region" description="Helical" evidence="16">
    <location>
        <begin position="155"/>
        <end position="178"/>
    </location>
</feature>
<dbReference type="InterPro" id="IPR036259">
    <property type="entry name" value="MFS_trans_sf"/>
</dbReference>
<evidence type="ECO:0000256" key="14">
    <source>
        <dbReference type="ARBA" id="ARBA00044780"/>
    </source>
</evidence>
<dbReference type="PRINTS" id="PR00171">
    <property type="entry name" value="SUGRTRNSPORT"/>
</dbReference>
<dbReference type="Proteomes" id="UP000241890">
    <property type="component" value="Unassembled WGS sequence"/>
</dbReference>
<evidence type="ECO:0000256" key="4">
    <source>
        <dbReference type="ARBA" id="ARBA00022448"/>
    </source>
</evidence>
<comment type="catalytic activity">
    <reaction evidence="9">
        <text>D-glucose(out) = D-glucose(in)</text>
        <dbReference type="Rhea" id="RHEA:60376"/>
        <dbReference type="ChEBI" id="CHEBI:4167"/>
    </reaction>
    <physiologicalReaction direction="left-to-right" evidence="9">
        <dbReference type="Rhea" id="RHEA:60377"/>
    </physiologicalReaction>
</comment>
<dbReference type="PANTHER" id="PTHR48020">
    <property type="entry name" value="PROTON MYO-INOSITOL COTRANSPORTER"/>
    <property type="match status" value="1"/>
</dbReference>
<feature type="transmembrane region" description="Helical" evidence="16">
    <location>
        <begin position="96"/>
        <end position="118"/>
    </location>
</feature>
<accession>A0A2R5GMW7</accession>
<feature type="domain" description="Major facilitator superfamily (MFS) profile" evidence="17">
    <location>
        <begin position="1"/>
        <end position="438"/>
    </location>
</feature>
<evidence type="ECO:0000256" key="8">
    <source>
        <dbReference type="ARBA" id="ARBA00044637"/>
    </source>
</evidence>
<dbReference type="PROSITE" id="PS00217">
    <property type="entry name" value="SUGAR_TRANSPORT_2"/>
    <property type="match status" value="1"/>
</dbReference>
<keyword evidence="19" id="KW-1185">Reference proteome</keyword>
<keyword evidence="18" id="KW-0762">Sugar transport</keyword>
<evidence type="ECO:0000256" key="12">
    <source>
        <dbReference type="ARBA" id="ARBA00044668"/>
    </source>
</evidence>
<evidence type="ECO:0000259" key="17">
    <source>
        <dbReference type="PROSITE" id="PS50850"/>
    </source>
</evidence>
<dbReference type="InterPro" id="IPR005828">
    <property type="entry name" value="MFS_sugar_transport-like"/>
</dbReference>
<evidence type="ECO:0000256" key="6">
    <source>
        <dbReference type="ARBA" id="ARBA00022989"/>
    </source>
</evidence>
<reference evidence="18 19" key="1">
    <citation type="submission" date="2017-12" db="EMBL/GenBank/DDBJ databases">
        <title>Sequencing, de novo assembly and annotation of complete genome of a new Thraustochytrid species, strain FCC1311.</title>
        <authorList>
            <person name="Sedici K."/>
            <person name="Godart F."/>
            <person name="Aiese Cigliano R."/>
            <person name="Sanseverino W."/>
            <person name="Barakat M."/>
            <person name="Ortet P."/>
            <person name="Marechal E."/>
            <person name="Cagnac O."/>
            <person name="Amato A."/>
        </authorList>
    </citation>
    <scope>NUCLEOTIDE SEQUENCE [LARGE SCALE GENOMIC DNA]</scope>
</reference>
<keyword evidence="4" id="KW-0813">Transport</keyword>
<comment type="subunit">
    <text evidence="3">Homodimer.</text>
</comment>
<evidence type="ECO:0000313" key="19">
    <source>
        <dbReference type="Proteomes" id="UP000241890"/>
    </source>
</evidence>
<evidence type="ECO:0000256" key="3">
    <source>
        <dbReference type="ARBA" id="ARBA00011738"/>
    </source>
</evidence>
<comment type="catalytic activity">
    <reaction evidence="10">
        <text>D-xylose(out) = D-xylose(in)</text>
        <dbReference type="Rhea" id="RHEA:78427"/>
        <dbReference type="ChEBI" id="CHEBI:53455"/>
    </reaction>
    <physiologicalReaction direction="left-to-right" evidence="10">
        <dbReference type="Rhea" id="RHEA:78428"/>
    </physiologicalReaction>
</comment>
<comment type="similarity">
    <text evidence="2">Belongs to the major facilitator superfamily. Sugar transporter (TC 2.A.1.1) family.</text>
</comment>
<dbReference type="InParanoid" id="A0A2R5GMW7"/>
<dbReference type="GO" id="GO:0016020">
    <property type="term" value="C:membrane"/>
    <property type="evidence" value="ECO:0007669"/>
    <property type="project" value="UniProtKB-SubCell"/>
</dbReference>
<comment type="catalytic activity">
    <reaction evidence="13">
        <text>D-fructose(out) = D-fructose(in)</text>
        <dbReference type="Rhea" id="RHEA:60372"/>
        <dbReference type="ChEBI" id="CHEBI:37721"/>
    </reaction>
    <physiologicalReaction direction="left-to-right" evidence="13">
        <dbReference type="Rhea" id="RHEA:60373"/>
    </physiologicalReaction>
</comment>
<protein>
    <recommendedName>
        <fullName evidence="14">Hexose transporter 1</fullName>
    </recommendedName>
</protein>
<evidence type="ECO:0000313" key="18">
    <source>
        <dbReference type="EMBL" id="GBG32236.1"/>
    </source>
</evidence>
<dbReference type="PROSITE" id="PS50850">
    <property type="entry name" value="MFS"/>
    <property type="match status" value="1"/>
</dbReference>
<dbReference type="InterPro" id="IPR003663">
    <property type="entry name" value="Sugar/inositol_transpt"/>
</dbReference>
<dbReference type="Pfam" id="PF00083">
    <property type="entry name" value="Sugar_tr"/>
    <property type="match status" value="1"/>
</dbReference>
<feature type="transmembrane region" description="Helical" evidence="16">
    <location>
        <begin position="290"/>
        <end position="311"/>
    </location>
</feature>
<keyword evidence="7 16" id="KW-0472">Membrane</keyword>
<comment type="catalytic activity">
    <reaction evidence="11">
        <text>D-mannose(out) = D-mannose(in)</text>
        <dbReference type="Rhea" id="RHEA:78391"/>
        <dbReference type="ChEBI" id="CHEBI:4208"/>
    </reaction>
    <physiologicalReaction direction="left-to-right" evidence="11">
        <dbReference type="Rhea" id="RHEA:78392"/>
    </physiologicalReaction>
</comment>
<sequence>MWFAYVLGAIGLAGGAVYGYNVGASAYLDQVAEDFALSVAQMQMISSMATVTDAISMLVLGNLLLDKFGRRNLVAFGAVCNVCGAVLGALADRFEILLVARAVSGVANGINILTVPMLVAESAPLAHRGLLVSLAQVGIVIGFTLPYVVQLSAKRWQVTVACGGAPGAALLLFLVSVWSRAESKAWLASRIEPAYEVVPAHGNNVEAQSARESDEVDEEEFARASREETPMESEESDDAAPTSSYEGQFGFYGRCALAVVLAFTNNASDAIIFYGPQIIQDAGMGSEDSLVTALIISAANIPAMILVLVVIERFPRRMMLLWGLLVIVVAYVVVGLTFLSKLHNAHVLVVGGLLTIMMAYQVGPGTLFLVVLPELFVQEHRAKGMAIGASSMSFFSIVCNGTMLSTIKTFGPGATFLFYSSLYVICLAILVRYLPESKNVRI</sequence>
<dbReference type="AlphaFoldDB" id="A0A2R5GMW7"/>
<feature type="transmembrane region" description="Helical" evidence="16">
    <location>
        <begin position="72"/>
        <end position="90"/>
    </location>
</feature>
<dbReference type="InterPro" id="IPR020846">
    <property type="entry name" value="MFS_dom"/>
</dbReference>
<evidence type="ECO:0000256" key="9">
    <source>
        <dbReference type="ARBA" id="ARBA00044648"/>
    </source>
</evidence>
<evidence type="ECO:0000256" key="2">
    <source>
        <dbReference type="ARBA" id="ARBA00010992"/>
    </source>
</evidence>